<evidence type="ECO:0000313" key="1">
    <source>
        <dbReference type="EMBL" id="SDI01081.1"/>
    </source>
</evidence>
<accession>A0A1G8H3E9</accession>
<name>A0A1G8H3E9_9ACTN</name>
<keyword evidence="2" id="KW-1185">Reference proteome</keyword>
<protein>
    <submittedName>
        <fullName evidence="1">Uncharacterized protein</fullName>
    </submittedName>
</protein>
<dbReference type="AlphaFoldDB" id="A0A1G8H3E9"/>
<reference evidence="1 2" key="1">
    <citation type="submission" date="2016-10" db="EMBL/GenBank/DDBJ databases">
        <authorList>
            <person name="de Groot N.N."/>
        </authorList>
    </citation>
    <scope>NUCLEOTIDE SEQUENCE [LARGE SCALE GENOMIC DNA]</scope>
    <source>
        <strain evidence="1 2">CGMCC 4.6533</strain>
    </source>
</reference>
<dbReference type="OrthoDB" id="3533321at2"/>
<dbReference type="STRING" id="633440.SAMN05421869_10440"/>
<evidence type="ECO:0000313" key="2">
    <source>
        <dbReference type="Proteomes" id="UP000199202"/>
    </source>
</evidence>
<dbReference type="RefSeq" id="WP_090930560.1">
    <property type="nucleotide sequence ID" value="NZ_FNDJ01000004.1"/>
</dbReference>
<dbReference type="EMBL" id="FNDJ01000004">
    <property type="protein sequence ID" value="SDI01081.1"/>
    <property type="molecule type" value="Genomic_DNA"/>
</dbReference>
<dbReference type="Proteomes" id="UP000199202">
    <property type="component" value="Unassembled WGS sequence"/>
</dbReference>
<sequence>MSIKEAAMEFGTKIENEHIQIRADIRELGEVLTHRINAVDNRVKELDAKVEARFTMMDLKITDLQQGQQRLQEQVYALQEGQKGLQEQVHTLQEGQKSLHEGQKGLVVGQTEILKVLVAIQRKLDVN</sequence>
<proteinExistence type="predicted"/>
<gene>
    <name evidence="1" type="ORF">SAMN05421869_10440</name>
</gene>
<organism evidence="1 2">
    <name type="scientific">Nonomuraea jiangxiensis</name>
    <dbReference type="NCBI Taxonomy" id="633440"/>
    <lineage>
        <taxon>Bacteria</taxon>
        <taxon>Bacillati</taxon>
        <taxon>Actinomycetota</taxon>
        <taxon>Actinomycetes</taxon>
        <taxon>Streptosporangiales</taxon>
        <taxon>Streptosporangiaceae</taxon>
        <taxon>Nonomuraea</taxon>
    </lineage>
</organism>